<dbReference type="AlphaFoldDB" id="A0A5B7H531"/>
<comment type="caution">
    <text evidence="1">The sequence shown here is derived from an EMBL/GenBank/DDBJ whole genome shotgun (WGS) entry which is preliminary data.</text>
</comment>
<proteinExistence type="predicted"/>
<dbReference type="Proteomes" id="UP000324222">
    <property type="component" value="Unassembled WGS sequence"/>
</dbReference>
<dbReference type="OrthoDB" id="6629625at2759"/>
<evidence type="ECO:0008006" key="3">
    <source>
        <dbReference type="Google" id="ProtNLM"/>
    </source>
</evidence>
<organism evidence="1 2">
    <name type="scientific">Portunus trituberculatus</name>
    <name type="common">Swimming crab</name>
    <name type="synonym">Neptunus trituberculatus</name>
    <dbReference type="NCBI Taxonomy" id="210409"/>
    <lineage>
        <taxon>Eukaryota</taxon>
        <taxon>Metazoa</taxon>
        <taxon>Ecdysozoa</taxon>
        <taxon>Arthropoda</taxon>
        <taxon>Crustacea</taxon>
        <taxon>Multicrustacea</taxon>
        <taxon>Malacostraca</taxon>
        <taxon>Eumalacostraca</taxon>
        <taxon>Eucarida</taxon>
        <taxon>Decapoda</taxon>
        <taxon>Pleocyemata</taxon>
        <taxon>Brachyura</taxon>
        <taxon>Eubrachyura</taxon>
        <taxon>Portunoidea</taxon>
        <taxon>Portunidae</taxon>
        <taxon>Portuninae</taxon>
        <taxon>Portunus</taxon>
    </lineage>
</organism>
<accession>A0A5B7H531</accession>
<evidence type="ECO:0000313" key="1">
    <source>
        <dbReference type="EMBL" id="MPC67711.1"/>
    </source>
</evidence>
<dbReference type="EMBL" id="VSRR010026643">
    <property type="protein sequence ID" value="MPC67711.1"/>
    <property type="molecule type" value="Genomic_DNA"/>
</dbReference>
<protein>
    <recommendedName>
        <fullName evidence="3">BESS domain-containing protein</fullName>
    </recommendedName>
</protein>
<keyword evidence="2" id="KW-1185">Reference proteome</keyword>
<sequence>MTCTILKQHFKCWAIQDLFPFIILQSENELLLDEDMDLKLEIKEEEVNDALTEFVNVLDHVEAVPSPKEHDVDTLAVSKPSTCASPSNIQFVAINPSQLEIPSHLMEEAPVDVLAVTKPSIAPTTSSASLRKVNPTIPRNEDADEFHLFGMFVASQLRALPLRDALQAQLEIQTIIAQKRSQNLT</sequence>
<evidence type="ECO:0000313" key="2">
    <source>
        <dbReference type="Proteomes" id="UP000324222"/>
    </source>
</evidence>
<reference evidence="1 2" key="1">
    <citation type="submission" date="2019-05" db="EMBL/GenBank/DDBJ databases">
        <title>Another draft genome of Portunus trituberculatus and its Hox gene families provides insights of decapod evolution.</title>
        <authorList>
            <person name="Jeong J.-H."/>
            <person name="Song I."/>
            <person name="Kim S."/>
            <person name="Choi T."/>
            <person name="Kim D."/>
            <person name="Ryu S."/>
            <person name="Kim W."/>
        </authorList>
    </citation>
    <scope>NUCLEOTIDE SEQUENCE [LARGE SCALE GENOMIC DNA]</scope>
    <source>
        <tissue evidence="1">Muscle</tissue>
    </source>
</reference>
<name>A0A5B7H531_PORTR</name>
<gene>
    <name evidence="1" type="ORF">E2C01_061892</name>
</gene>